<sequence length="207" mass="22005">METNKSSGSRRPAENADQSPSELQYVEHHTTPGRAATNGYGFNHDLTPNSSDVPDPGPYDTVMTDEEYSAIHERLLQEPLTPEELQAIENGAVPGTYEELVARSSQFPNIHGMFNRIVIDHDCGYENISVSSMSTASASHQPVVAPEVLGSATLGQLSQSVASSAGNSIAQSSTSNQSPRRVQVGPPIVSQETCNGLHGRGGCMALV</sequence>
<protein>
    <submittedName>
        <fullName evidence="2">Uncharacterized protein</fullName>
    </submittedName>
</protein>
<dbReference type="EMBL" id="JAVLET010000002">
    <property type="protein sequence ID" value="KAL0472833.1"/>
    <property type="molecule type" value="Genomic_DNA"/>
</dbReference>
<feature type="region of interest" description="Disordered" evidence="1">
    <location>
        <begin position="1"/>
        <end position="53"/>
    </location>
</feature>
<name>A0ABR3DLM0_NEUIN</name>
<comment type="caution">
    <text evidence="2">The sequence shown here is derived from an EMBL/GenBank/DDBJ whole genome shotgun (WGS) entry which is preliminary data.</text>
</comment>
<proteinExistence type="predicted"/>
<dbReference type="Proteomes" id="UP001451303">
    <property type="component" value="Unassembled WGS sequence"/>
</dbReference>
<accession>A0ABR3DLM0</accession>
<evidence type="ECO:0000313" key="3">
    <source>
        <dbReference type="Proteomes" id="UP001451303"/>
    </source>
</evidence>
<gene>
    <name evidence="2" type="ORF">QR685DRAFT_435785</name>
</gene>
<evidence type="ECO:0000256" key="1">
    <source>
        <dbReference type="SAM" id="MobiDB-lite"/>
    </source>
</evidence>
<organism evidence="2 3">
    <name type="scientific">Neurospora intermedia</name>
    <dbReference type="NCBI Taxonomy" id="5142"/>
    <lineage>
        <taxon>Eukaryota</taxon>
        <taxon>Fungi</taxon>
        <taxon>Dikarya</taxon>
        <taxon>Ascomycota</taxon>
        <taxon>Pezizomycotina</taxon>
        <taxon>Sordariomycetes</taxon>
        <taxon>Sordariomycetidae</taxon>
        <taxon>Sordariales</taxon>
        <taxon>Sordariaceae</taxon>
        <taxon>Neurospora</taxon>
    </lineage>
</organism>
<evidence type="ECO:0000313" key="2">
    <source>
        <dbReference type="EMBL" id="KAL0472833.1"/>
    </source>
</evidence>
<keyword evidence="3" id="KW-1185">Reference proteome</keyword>
<reference evidence="2 3" key="1">
    <citation type="submission" date="2023-09" db="EMBL/GenBank/DDBJ databases">
        <title>Multi-omics analysis of a traditional fermented food reveals byproduct-associated fungal strains for waste-to-food upcycling.</title>
        <authorList>
            <consortium name="Lawrence Berkeley National Laboratory"/>
            <person name="Rekdal V.M."/>
            <person name="Villalobos-Escobedo J.M."/>
            <person name="Rodriguez-Valeron N."/>
            <person name="Garcia M.O."/>
            <person name="Vasquez D.P."/>
            <person name="Damayanti I."/>
            <person name="Sorensen P.M."/>
            <person name="Baidoo E.E."/>
            <person name="De Carvalho A.C."/>
            <person name="Riley R."/>
            <person name="Lipzen A."/>
            <person name="He G."/>
            <person name="Yan M."/>
            <person name="Haridas S."/>
            <person name="Daum C."/>
            <person name="Yoshinaga Y."/>
            <person name="Ng V."/>
            <person name="Grigoriev I.V."/>
            <person name="Munk R."/>
            <person name="Nuraida L."/>
            <person name="Wijaya C.H."/>
            <person name="Morales P.-C."/>
            <person name="Keasling J.D."/>
        </authorList>
    </citation>
    <scope>NUCLEOTIDE SEQUENCE [LARGE SCALE GENOMIC DNA]</scope>
    <source>
        <strain evidence="2 3">FGSC 2613</strain>
    </source>
</reference>